<keyword evidence="31" id="KW-0325">Glycoprotein</keyword>
<dbReference type="InterPro" id="IPR008979">
    <property type="entry name" value="Galactose-bd-like_sf"/>
</dbReference>
<dbReference type="SUPFAM" id="SSF56112">
    <property type="entry name" value="Protein kinase-like (PK-like)"/>
    <property type="match status" value="1"/>
</dbReference>
<evidence type="ECO:0000256" key="9">
    <source>
        <dbReference type="ARBA" id="ARBA00022525"/>
    </source>
</evidence>
<keyword evidence="24" id="KW-1133">Transmembrane helix</keyword>
<keyword evidence="12" id="KW-0808">Transferase</keyword>
<dbReference type="GO" id="GO:0000139">
    <property type="term" value="C:Golgi membrane"/>
    <property type="evidence" value="ECO:0007669"/>
    <property type="project" value="TreeGrafter"/>
</dbReference>
<evidence type="ECO:0000256" key="7">
    <source>
        <dbReference type="ARBA" id="ARBA00011903"/>
    </source>
</evidence>
<dbReference type="InterPro" id="IPR036860">
    <property type="entry name" value="SH2_dom_sf"/>
</dbReference>
<feature type="active site" description="Charge relay system" evidence="37 40">
    <location>
        <position position="154"/>
    </location>
</feature>
<dbReference type="CDD" id="cd10361">
    <property type="entry name" value="SH2_Fps_family"/>
    <property type="match status" value="1"/>
</dbReference>
<dbReference type="Gene3D" id="3.30.200.20">
    <property type="entry name" value="Phosphorylase Kinase, domain 1"/>
    <property type="match status" value="1"/>
</dbReference>
<evidence type="ECO:0000256" key="18">
    <source>
        <dbReference type="ARBA" id="ARBA00022741"/>
    </source>
</evidence>
<dbReference type="FunFam" id="2.60.120.260:FF:000034">
    <property type="entry name" value="furin isoform X2"/>
    <property type="match status" value="1"/>
</dbReference>
<evidence type="ECO:0000256" key="15">
    <source>
        <dbReference type="ARBA" id="ARBA00022723"/>
    </source>
</evidence>
<dbReference type="InterPro" id="IPR009030">
    <property type="entry name" value="Growth_fac_rcpt_cys_sf"/>
</dbReference>
<keyword evidence="38" id="KW-0727">SH2 domain</keyword>
<keyword evidence="9" id="KW-0964">Secreted</keyword>
<dbReference type="InterPro" id="IPR015500">
    <property type="entry name" value="Peptidase_S8_subtilisin-rel"/>
</dbReference>
<dbReference type="FunFam" id="1.10.510.10:FF:000212">
    <property type="entry name" value="Tyrosine-protein kinase"/>
    <property type="match status" value="1"/>
</dbReference>
<evidence type="ECO:0000256" key="8">
    <source>
        <dbReference type="ARBA" id="ARBA00022475"/>
    </source>
</evidence>
<dbReference type="CDD" id="cd05084">
    <property type="entry name" value="PTKc_Fes"/>
    <property type="match status" value="1"/>
</dbReference>
<dbReference type="InterPro" id="IPR001060">
    <property type="entry name" value="FCH_dom"/>
</dbReference>
<dbReference type="InterPro" id="IPR000980">
    <property type="entry name" value="SH2"/>
</dbReference>
<keyword evidence="29" id="KW-1015">Disulfide bond</keyword>
<dbReference type="GO" id="GO:0005524">
    <property type="term" value="F:ATP binding"/>
    <property type="evidence" value="ECO:0007669"/>
    <property type="project" value="UniProtKB-UniRule"/>
</dbReference>
<dbReference type="PANTHER" id="PTHR42884">
    <property type="entry name" value="PROPROTEIN CONVERTASE SUBTILISIN/KEXIN-RELATED"/>
    <property type="match status" value="1"/>
</dbReference>
<dbReference type="PROSITE" id="PS51829">
    <property type="entry name" value="P_HOMO_B"/>
    <property type="match status" value="1"/>
</dbReference>
<dbReference type="InterPro" id="IPR027267">
    <property type="entry name" value="AH/BAR_dom_sf"/>
</dbReference>
<dbReference type="SUPFAM" id="SSF49785">
    <property type="entry name" value="Galactose-binding domain-like"/>
    <property type="match status" value="1"/>
</dbReference>
<evidence type="ECO:0000256" key="3">
    <source>
        <dbReference type="ARBA" id="ARBA00004393"/>
    </source>
</evidence>
<dbReference type="GO" id="GO:0005576">
    <property type="term" value="C:extracellular region"/>
    <property type="evidence" value="ECO:0007669"/>
    <property type="project" value="UniProtKB-SubCell"/>
</dbReference>
<keyword evidence="13" id="KW-0165">Cleavage on pair of basic residues</keyword>
<feature type="domain" description="P/Homo B" evidence="48">
    <location>
        <begin position="445"/>
        <end position="577"/>
    </location>
</feature>
<evidence type="ECO:0000256" key="44">
    <source>
        <dbReference type="SAM" id="SignalP"/>
    </source>
</evidence>
<dbReference type="InterPro" id="IPR031160">
    <property type="entry name" value="F_BAR_dom"/>
</dbReference>
<evidence type="ECO:0000256" key="23">
    <source>
        <dbReference type="ARBA" id="ARBA00022840"/>
    </source>
</evidence>
<evidence type="ECO:0000256" key="30">
    <source>
        <dbReference type="ARBA" id="ARBA00023170"/>
    </source>
</evidence>
<dbReference type="Gene3D" id="1.10.287.160">
    <property type="entry name" value="HR1 repeat"/>
    <property type="match status" value="1"/>
</dbReference>
<dbReference type="InterPro" id="IPR011009">
    <property type="entry name" value="Kinase-like_dom_sf"/>
</dbReference>
<keyword evidence="30" id="KW-0675">Receptor</keyword>
<dbReference type="SMART" id="SM00219">
    <property type="entry name" value="TyrKc"/>
    <property type="match status" value="1"/>
</dbReference>
<dbReference type="PANTHER" id="PTHR42884:SF1">
    <property type="entry name" value="FURIN"/>
    <property type="match status" value="1"/>
</dbReference>
<dbReference type="Pfam" id="PF00017">
    <property type="entry name" value="SH2"/>
    <property type="match status" value="1"/>
</dbReference>
<feature type="domain" description="SH2" evidence="45">
    <location>
        <begin position="1268"/>
        <end position="1357"/>
    </location>
</feature>
<dbReference type="PROSITE" id="PS51892">
    <property type="entry name" value="SUBTILASE"/>
    <property type="match status" value="1"/>
</dbReference>
<dbReference type="CDD" id="cd00064">
    <property type="entry name" value="FU"/>
    <property type="match status" value="1"/>
</dbReference>
<evidence type="ECO:0000256" key="2">
    <source>
        <dbReference type="ARBA" id="ARBA00004251"/>
    </source>
</evidence>
<keyword evidence="25" id="KW-0333">Golgi apparatus</keyword>
<organism evidence="49 50">
    <name type="scientific">Junco hyemalis</name>
    <name type="common">Dark-eyed junco</name>
    <dbReference type="NCBI Taxonomy" id="40217"/>
    <lineage>
        <taxon>Eukaryota</taxon>
        <taxon>Metazoa</taxon>
        <taxon>Chordata</taxon>
        <taxon>Craniata</taxon>
        <taxon>Vertebrata</taxon>
        <taxon>Euteleostomi</taxon>
        <taxon>Archelosauria</taxon>
        <taxon>Archosauria</taxon>
        <taxon>Dinosauria</taxon>
        <taxon>Saurischia</taxon>
        <taxon>Theropoda</taxon>
        <taxon>Coelurosauria</taxon>
        <taxon>Aves</taxon>
        <taxon>Neognathae</taxon>
        <taxon>Neoaves</taxon>
        <taxon>Telluraves</taxon>
        <taxon>Australaves</taxon>
        <taxon>Passeriformes</taxon>
        <taxon>Passerellidae</taxon>
        <taxon>Junco</taxon>
    </lineage>
</organism>
<evidence type="ECO:0000256" key="42">
    <source>
        <dbReference type="SAM" id="Coils"/>
    </source>
</evidence>
<evidence type="ECO:0000256" key="21">
    <source>
        <dbReference type="ARBA" id="ARBA00022801"/>
    </source>
</evidence>
<dbReference type="CDD" id="cd07685">
    <property type="entry name" value="F-BAR_Fes"/>
    <property type="match status" value="1"/>
</dbReference>
<feature type="domain" description="Protein kinase" evidence="46">
    <location>
        <begin position="1369"/>
        <end position="1622"/>
    </location>
</feature>
<dbReference type="InterPro" id="IPR000719">
    <property type="entry name" value="Prot_kinase_dom"/>
</dbReference>
<dbReference type="FunFam" id="1.20.1270.60:FF:000030">
    <property type="entry name" value="Tyrosine-protein kinase"/>
    <property type="match status" value="1"/>
</dbReference>
<dbReference type="SUPFAM" id="SSF52743">
    <property type="entry name" value="Subtilisin-like"/>
    <property type="match status" value="1"/>
</dbReference>
<feature type="coiled-coil region" evidence="42">
    <location>
        <begin position="938"/>
        <end position="979"/>
    </location>
</feature>
<keyword evidence="39 42" id="KW-0175">Coiled coil</keyword>
<proteinExistence type="inferred from homology"/>
<dbReference type="SUPFAM" id="SSF54897">
    <property type="entry name" value="Protease propeptides/inhibitors"/>
    <property type="match status" value="1"/>
</dbReference>
<dbReference type="InterPro" id="IPR038466">
    <property type="entry name" value="S8_pro-domain_sf"/>
</dbReference>
<sequence>MDLRPCSLLLLWTLVVALTLLDQEVLAQHIYTNTWAVLVPAGPQEADRLARKHGFLNLGPIFGDYYHFRHRGVAKRSLSPHQPWHSRLAREPQVQWLEQQVAKRRTKRDVFMEPTDPKFPQQWYLYNTNQRDLNVRQAWEQGYTGKGIVVSILDDGIEKNHPDLEANYDPGASFDVNDQDPDPQPRYTQMNDNRHGTRCAGEVAAVANNGICGVGVAYNARIGGVRMLDGEVTDAVEAHSLGLNPNHIHIYSASWGPEDDGKTVDGPARLAEEAFFRGVSQGRGGLGSIFVWASGNGGREHDSCNCDGYTNSIYTLSISSTTQYGNVPWYSEACSSTLATTYSSGNQNEKQIVTTDLRQKCTELHTGTSASAPLAAGIIALALEANKNLTWRDMQHLVVQTSKPAHLNANDWVTNGVGRKVSHSYGYGLLDAGAMVSLAKNWTTVGPQRKCVIDILAEPRDIGKRLEVRRKVDACLGKANYISRLEHAQARLTLSYNRRGDLAIHLVSPMGTRSTLLAARPHDFSADGFNDWAFMTTHSWDEDPSGEWVLEIENTSDAKNYGTLTKFTLVLYGTATESPSLSNQLESSGCKTLTPSQTCVVCEEGYYLHQKSCLKRCPPGFAPGVQSTHYNLENSVEPIAPHLCLPCHPSCATCAGPGPNQCLTCPAHSHFSSLDFSCSHQTQSSRASPALADGEGPAEAPPPVNLPVLIASLSCILIVIIFVTIFLVLQARSGFSLRGVKVYALDSGIISYKGLPSDIWQEEGPSESDGARAAPGPDRVSPGPSRTPAAASQRRPNTKSPWLHSGAMGFGPELWCPQGHSALLRLQDGELRLLELMRKWMSQRAKSDREYAGMLHHMFSQLEKQESTWQLHGNHGGHIEKSWWVLVSRTETLSQILRRHAEELAAGPLAKLSLLIRDKQQLRRAFSEQWQQLSQDYSRTTQQEMEKLKAQYRSLARDSAQAKRKYQEASKDKERDKAKEKYVRSLWKLHALHNQYVLAVQAAALHHQHHYQRVLPSLHQSLYGLQQEMVLVLKEILSEYCSISSLVQEDLLAIHQEIASAIQAIDPATEYSSFIQSHQYESEMPPAVSFDESLLEDTENLVPGELQLNELTLESVQHCLTSVEEELVAATEAVSIKEQQMQELKAEIHDEEQGRSPGERVHLLGRRQGLHEARQQLEGCLCAQAKLRAQRDLLASKLAELGAREPLPALPLPEDRQSVSSTEQERSGASALETLKNHITGIFSPKYSLPPPVPLIPDVQKPLCQQVWYHGAIPRSEVQELLTCPGDFLVRESQGKQEYVLSVLWDGQPRHFIIQAVGNMFRLEGDSFPTIPLLIQNLLQSQQPITRKSGIVLARAVPRDKWVLNHEDVLLGERIGRGNFGEVFSGRLRADNSPVAVKSCRETLPPELKAKFLQEARILKQYRHPNIVRLIGVCTQKQPIYIVMELVQGGDFLTFLRSEGPHLRVKELVKMTENAAAGMEYLESKHCIHRDLAARNCLVTERNTLKISDFGMSREEEDGIYAATGGMKQIPVKWTAPEALNYGRYSSESDVWSFGILLWEAFSLGAVPYASLSNQQTREAVEHGLRLDPPEQCPEEVYQLMQRCWEYDPHKRPNFCTIHQDLVAIRKRQR</sequence>
<dbReference type="FunFam" id="3.40.50.200:FF:000001">
    <property type="entry name" value="Furin 2, isoform B"/>
    <property type="match status" value="1"/>
</dbReference>
<comment type="similarity">
    <text evidence="6">Belongs to the peptidase S8 family. Furin subfamily.</text>
</comment>
<dbReference type="SMART" id="SM00261">
    <property type="entry name" value="FU"/>
    <property type="match status" value="2"/>
</dbReference>
<evidence type="ECO:0000313" key="50">
    <source>
        <dbReference type="Proteomes" id="UP000694408"/>
    </source>
</evidence>
<feature type="coiled-coil region" evidence="42">
    <location>
        <begin position="1120"/>
        <end position="1154"/>
    </location>
</feature>
<feature type="chain" id="PRO_5034876279" description="Dibasic-processing enzyme" evidence="44">
    <location>
        <begin position="28"/>
        <end position="1630"/>
    </location>
</feature>
<evidence type="ECO:0000259" key="46">
    <source>
        <dbReference type="PROSITE" id="PS50011"/>
    </source>
</evidence>
<dbReference type="PROSITE" id="PS50001">
    <property type="entry name" value="SH2"/>
    <property type="match status" value="1"/>
</dbReference>
<evidence type="ECO:0000256" key="20">
    <source>
        <dbReference type="ARBA" id="ARBA00022777"/>
    </source>
</evidence>
<dbReference type="Proteomes" id="UP000694408">
    <property type="component" value="Unplaced"/>
</dbReference>
<evidence type="ECO:0000256" key="24">
    <source>
        <dbReference type="ARBA" id="ARBA00022989"/>
    </source>
</evidence>
<dbReference type="EC" id="3.4.21.75" evidence="33"/>
<evidence type="ECO:0000256" key="10">
    <source>
        <dbReference type="ARBA" id="ARBA00022553"/>
    </source>
</evidence>
<evidence type="ECO:0000256" key="40">
    <source>
        <dbReference type="PROSITE-ProRule" id="PRU01240"/>
    </source>
</evidence>
<evidence type="ECO:0000259" key="47">
    <source>
        <dbReference type="PROSITE" id="PS51741"/>
    </source>
</evidence>
<dbReference type="Gene3D" id="3.40.50.200">
    <property type="entry name" value="Peptidase S8/S53 domain"/>
    <property type="match status" value="1"/>
</dbReference>
<evidence type="ECO:0000256" key="33">
    <source>
        <dbReference type="ARBA" id="ARBA00038993"/>
    </source>
</evidence>
<evidence type="ECO:0000256" key="22">
    <source>
        <dbReference type="ARBA" id="ARBA00022825"/>
    </source>
</evidence>
<dbReference type="Pfam" id="PF16470">
    <property type="entry name" value="S8_pro-domain"/>
    <property type="match status" value="1"/>
</dbReference>
<evidence type="ECO:0000256" key="19">
    <source>
        <dbReference type="ARBA" id="ARBA00022753"/>
    </source>
</evidence>
<dbReference type="InterPro" id="IPR022398">
    <property type="entry name" value="Peptidase_S8_His-AS"/>
</dbReference>
<keyword evidence="23 41" id="KW-0067">ATP-binding</keyword>
<dbReference type="PROSITE" id="PS51741">
    <property type="entry name" value="F_BAR"/>
    <property type="match status" value="1"/>
</dbReference>
<comment type="catalytic activity">
    <reaction evidence="36">
        <text>L-tyrosyl-[protein] + ATP = O-phospho-L-tyrosyl-[protein] + ADP + H(+)</text>
        <dbReference type="Rhea" id="RHEA:10596"/>
        <dbReference type="Rhea" id="RHEA-COMP:10136"/>
        <dbReference type="Rhea" id="RHEA-COMP:20101"/>
        <dbReference type="ChEBI" id="CHEBI:15378"/>
        <dbReference type="ChEBI" id="CHEBI:30616"/>
        <dbReference type="ChEBI" id="CHEBI:46858"/>
        <dbReference type="ChEBI" id="CHEBI:61978"/>
        <dbReference type="ChEBI" id="CHEBI:456216"/>
        <dbReference type="EC" id="2.7.10.2"/>
    </reaction>
</comment>
<keyword evidence="17" id="KW-0677">Repeat</keyword>
<keyword evidence="18 41" id="KW-0547">Nucleotide-binding</keyword>
<dbReference type="PROSITE" id="PS00138">
    <property type="entry name" value="SUBTILASE_SER"/>
    <property type="match status" value="1"/>
</dbReference>
<dbReference type="Gene3D" id="1.20.1270.60">
    <property type="entry name" value="Arfaptin homology (AH) domain/BAR domain"/>
    <property type="match status" value="1"/>
</dbReference>
<evidence type="ECO:0000256" key="12">
    <source>
        <dbReference type="ARBA" id="ARBA00022679"/>
    </source>
</evidence>
<feature type="domain" description="F-BAR" evidence="47">
    <location>
        <begin position="808"/>
        <end position="1070"/>
    </location>
</feature>
<keyword evidence="22 40" id="KW-0720">Serine protease</keyword>
<dbReference type="InterPro" id="IPR034182">
    <property type="entry name" value="Kexin/furin"/>
</dbReference>
<dbReference type="GO" id="GO:0016486">
    <property type="term" value="P:peptide hormone processing"/>
    <property type="evidence" value="ECO:0007669"/>
    <property type="project" value="TreeGrafter"/>
</dbReference>
<feature type="region of interest" description="Disordered" evidence="43">
    <location>
        <begin position="1206"/>
        <end position="1228"/>
    </location>
</feature>
<keyword evidence="16 44" id="KW-0732">Signal</keyword>
<reference evidence="49" key="1">
    <citation type="submission" date="2025-08" db="UniProtKB">
        <authorList>
            <consortium name="Ensembl"/>
        </authorList>
    </citation>
    <scope>IDENTIFICATION</scope>
</reference>
<evidence type="ECO:0000256" key="14">
    <source>
        <dbReference type="ARBA" id="ARBA00022692"/>
    </source>
</evidence>
<evidence type="ECO:0000256" key="41">
    <source>
        <dbReference type="PROSITE-ProRule" id="PRU10141"/>
    </source>
</evidence>
<dbReference type="Gene3D" id="2.10.220.10">
    <property type="entry name" value="Hormone Receptor, Insulin-like Growth Factor Receptor 1, Chain A, domain 2"/>
    <property type="match status" value="1"/>
</dbReference>
<name>A0A8C5IB91_JUNHY</name>
<feature type="active site" description="Charge relay system" evidence="37 40">
    <location>
        <position position="195"/>
    </location>
</feature>
<dbReference type="InterPro" id="IPR001245">
    <property type="entry name" value="Ser-Thr/Tyr_kinase_cat_dom"/>
</dbReference>
<evidence type="ECO:0000256" key="16">
    <source>
        <dbReference type="ARBA" id="ARBA00022729"/>
    </source>
</evidence>
<evidence type="ECO:0000256" key="43">
    <source>
        <dbReference type="SAM" id="MobiDB-lite"/>
    </source>
</evidence>
<dbReference type="CDD" id="cd04059">
    <property type="entry name" value="Peptidases_S8_Protein_convertases_Kexins_Furin-like"/>
    <property type="match status" value="1"/>
</dbReference>
<comment type="subcellular location">
    <subcellularLocation>
        <location evidence="2">Cell membrane</location>
        <topology evidence="2">Single-pass type I membrane protein</topology>
    </subcellularLocation>
    <subcellularLocation>
        <location evidence="4">Endosome membrane</location>
        <topology evidence="4">Single-pass type I membrane protein</topology>
    </subcellularLocation>
    <subcellularLocation>
        <location evidence="3">Golgi apparatus</location>
        <location evidence="3">trans-Golgi network membrane</location>
        <topology evidence="3">Single-pass type I membrane protein</topology>
    </subcellularLocation>
    <subcellularLocation>
        <location evidence="5">Secreted</location>
    </subcellularLocation>
</comment>
<dbReference type="FunFam" id="3.30.200.20:FF:000089">
    <property type="entry name" value="Tyrosine-protein kinase"/>
    <property type="match status" value="1"/>
</dbReference>
<dbReference type="GO" id="GO:0005802">
    <property type="term" value="C:trans-Golgi network"/>
    <property type="evidence" value="ECO:0007669"/>
    <property type="project" value="TreeGrafter"/>
</dbReference>
<keyword evidence="50" id="KW-1185">Reference proteome</keyword>
<keyword evidence="8" id="KW-1003">Cell membrane</keyword>
<evidence type="ECO:0000256" key="32">
    <source>
        <dbReference type="ARBA" id="ARBA00035756"/>
    </source>
</evidence>
<feature type="region of interest" description="Disordered" evidence="43">
    <location>
        <begin position="161"/>
        <end position="184"/>
    </location>
</feature>
<comment type="catalytic activity">
    <reaction evidence="32">
        <text>Release of mature proteins from their proproteins by cleavage of -Arg-Xaa-Yaa-Arg-|-Zaa- bonds, where Xaa can be any amino acid and Yaa is Arg or Lys. Releases albumin, complement component C3 and von Willebrand factor from their respective precursors.</text>
        <dbReference type="EC" id="3.4.21.75"/>
    </reaction>
</comment>
<dbReference type="PROSITE" id="PS50011">
    <property type="entry name" value="PROTEIN_KINASE_DOM"/>
    <property type="match status" value="1"/>
</dbReference>
<dbReference type="Gene3D" id="2.60.120.260">
    <property type="entry name" value="Galactose-binding domain-like"/>
    <property type="match status" value="1"/>
</dbReference>
<evidence type="ECO:0000313" key="49">
    <source>
        <dbReference type="Ensembl" id="ENSJHYP00000000231.1"/>
    </source>
</evidence>
<evidence type="ECO:0000259" key="45">
    <source>
        <dbReference type="PROSITE" id="PS50001"/>
    </source>
</evidence>
<dbReference type="Gene3D" id="3.30.70.850">
    <property type="entry name" value="Peptidase S8, pro-domain"/>
    <property type="match status" value="1"/>
</dbReference>
<evidence type="ECO:0000256" key="25">
    <source>
        <dbReference type="ARBA" id="ARBA00023034"/>
    </source>
</evidence>
<dbReference type="InterPro" id="IPR017441">
    <property type="entry name" value="Protein_kinase_ATP_BS"/>
</dbReference>
<evidence type="ECO:0000256" key="31">
    <source>
        <dbReference type="ARBA" id="ARBA00023180"/>
    </source>
</evidence>
<dbReference type="GO" id="GO:0010008">
    <property type="term" value="C:endosome membrane"/>
    <property type="evidence" value="ECO:0007669"/>
    <property type="project" value="UniProtKB-SubCell"/>
</dbReference>
<dbReference type="SUPFAM" id="SSF103657">
    <property type="entry name" value="BAR/IMD domain-like"/>
    <property type="match status" value="1"/>
</dbReference>
<dbReference type="Gene3D" id="1.10.510.10">
    <property type="entry name" value="Transferase(Phosphotransferase) domain 1"/>
    <property type="match status" value="1"/>
</dbReference>
<dbReference type="InterPro" id="IPR002884">
    <property type="entry name" value="P_dom"/>
</dbReference>
<dbReference type="Pfam" id="PF00082">
    <property type="entry name" value="Peptidase_S8"/>
    <property type="match status" value="1"/>
</dbReference>
<dbReference type="SMART" id="SM00252">
    <property type="entry name" value="SH2"/>
    <property type="match status" value="1"/>
</dbReference>
<dbReference type="SUPFAM" id="SSF55550">
    <property type="entry name" value="SH2 domain"/>
    <property type="match status" value="1"/>
</dbReference>
<dbReference type="PRINTS" id="PR00109">
    <property type="entry name" value="TYRKINASE"/>
</dbReference>
<evidence type="ECO:0000256" key="34">
    <source>
        <dbReference type="ARBA" id="ARBA00041232"/>
    </source>
</evidence>
<dbReference type="PROSITE" id="PS00137">
    <property type="entry name" value="SUBTILASE_HIS"/>
    <property type="match status" value="1"/>
</dbReference>
<evidence type="ECO:0000256" key="26">
    <source>
        <dbReference type="ARBA" id="ARBA00023136"/>
    </source>
</evidence>
<dbReference type="Ensembl" id="ENSJHYT00000000321.1">
    <property type="protein sequence ID" value="ENSJHYP00000000231.1"/>
    <property type="gene ID" value="ENSJHYG00000000245.1"/>
</dbReference>
<dbReference type="PROSITE" id="PS00136">
    <property type="entry name" value="SUBTILASE_ASP"/>
    <property type="match status" value="1"/>
</dbReference>
<dbReference type="PRINTS" id="PR00723">
    <property type="entry name" value="SUBTILISIN"/>
</dbReference>
<dbReference type="InterPro" id="IPR006212">
    <property type="entry name" value="Furin_repeat"/>
</dbReference>
<evidence type="ECO:0000256" key="37">
    <source>
        <dbReference type="PIRSR" id="PIRSR615500-1"/>
    </source>
</evidence>
<dbReference type="SUPFAM" id="SSF57184">
    <property type="entry name" value="Growth factor receptor domain"/>
    <property type="match status" value="1"/>
</dbReference>
<keyword evidence="15" id="KW-0479">Metal-binding</keyword>
<dbReference type="InterPro" id="IPR035849">
    <property type="entry name" value="Fes/Fps/Fer_SH2"/>
</dbReference>
<keyword evidence="26" id="KW-0472">Membrane</keyword>
<evidence type="ECO:0000256" key="39">
    <source>
        <dbReference type="PROSITE-ProRule" id="PRU01077"/>
    </source>
</evidence>
<evidence type="ECO:0000256" key="36">
    <source>
        <dbReference type="ARBA" id="ARBA00051245"/>
    </source>
</evidence>
<keyword evidence="11 40" id="KW-0645">Protease</keyword>
<dbReference type="GO" id="GO:0046872">
    <property type="term" value="F:metal ion binding"/>
    <property type="evidence" value="ECO:0007669"/>
    <property type="project" value="UniProtKB-KW"/>
</dbReference>
<dbReference type="GO" id="GO:0004715">
    <property type="term" value="F:non-membrane spanning protein tyrosine kinase activity"/>
    <property type="evidence" value="ECO:0007669"/>
    <property type="project" value="UniProtKB-EC"/>
</dbReference>
<dbReference type="InterPro" id="IPR023828">
    <property type="entry name" value="Peptidase_S8_Ser-AS"/>
</dbReference>
<evidence type="ECO:0000256" key="5">
    <source>
        <dbReference type="ARBA" id="ARBA00004613"/>
    </source>
</evidence>
<evidence type="ECO:0000259" key="48">
    <source>
        <dbReference type="PROSITE" id="PS51829"/>
    </source>
</evidence>
<evidence type="ECO:0000256" key="17">
    <source>
        <dbReference type="ARBA" id="ARBA00022737"/>
    </source>
</evidence>
<protein>
    <recommendedName>
        <fullName evidence="34">Dibasic-processing enzyme</fullName>
        <ecNumber evidence="7">2.7.10.2</ecNumber>
        <ecNumber evidence="33">3.4.21.75</ecNumber>
    </recommendedName>
    <alternativeName>
        <fullName evidence="35">Paired basic amino acid residue-cleaving enzyme</fullName>
    </alternativeName>
</protein>
<keyword evidence="28" id="KW-0865">Zymogen</keyword>
<keyword evidence="27" id="KW-0829">Tyrosine-protein kinase</keyword>
<reference evidence="49" key="2">
    <citation type="submission" date="2025-09" db="UniProtKB">
        <authorList>
            <consortium name="Ensembl"/>
        </authorList>
    </citation>
    <scope>IDENTIFICATION</scope>
</reference>
<dbReference type="Pfam" id="PF01483">
    <property type="entry name" value="P_proprotein"/>
    <property type="match status" value="1"/>
</dbReference>
<dbReference type="PROSITE" id="PS00107">
    <property type="entry name" value="PROTEIN_KINASE_ATP"/>
    <property type="match status" value="1"/>
</dbReference>
<keyword evidence="21 40" id="KW-0378">Hydrolase</keyword>
<feature type="active site" description="Charge relay system" evidence="37 40">
    <location>
        <position position="369"/>
    </location>
</feature>
<dbReference type="EC" id="2.7.10.2" evidence="7"/>
<feature type="signal peptide" evidence="44">
    <location>
        <begin position="1"/>
        <end position="27"/>
    </location>
</feature>
<dbReference type="Pfam" id="PF00611">
    <property type="entry name" value="FCH"/>
    <property type="match status" value="1"/>
</dbReference>
<evidence type="ECO:0000256" key="28">
    <source>
        <dbReference type="ARBA" id="ARBA00023145"/>
    </source>
</evidence>
<dbReference type="Gene3D" id="3.30.505.10">
    <property type="entry name" value="SH2 domain"/>
    <property type="match status" value="1"/>
</dbReference>
<dbReference type="InterPro" id="IPR020635">
    <property type="entry name" value="Tyr_kinase_cat_dom"/>
</dbReference>
<evidence type="ECO:0000256" key="38">
    <source>
        <dbReference type="PROSITE-ProRule" id="PRU00191"/>
    </source>
</evidence>
<evidence type="ECO:0000256" key="11">
    <source>
        <dbReference type="ARBA" id="ARBA00022670"/>
    </source>
</evidence>
<dbReference type="SMART" id="SM00055">
    <property type="entry name" value="FCH"/>
    <property type="match status" value="1"/>
</dbReference>
<dbReference type="InterPro" id="IPR036852">
    <property type="entry name" value="Peptidase_S8/S53_dom_sf"/>
</dbReference>
<evidence type="ECO:0000256" key="35">
    <source>
        <dbReference type="ARBA" id="ARBA00042784"/>
    </source>
</evidence>
<dbReference type="InterPro" id="IPR032815">
    <property type="entry name" value="S8_pro-domain"/>
</dbReference>
<evidence type="ECO:0000256" key="13">
    <source>
        <dbReference type="ARBA" id="ARBA00022685"/>
    </source>
</evidence>
<accession>A0A8C5IB91</accession>
<dbReference type="FunFam" id="3.30.70.850:FF:000001">
    <property type="entry name" value="Proprotein convertase subtilisin/kexin type 5"/>
    <property type="match status" value="1"/>
</dbReference>
<evidence type="ECO:0000256" key="27">
    <source>
        <dbReference type="ARBA" id="ARBA00023137"/>
    </source>
</evidence>
<evidence type="ECO:0000256" key="29">
    <source>
        <dbReference type="ARBA" id="ARBA00023157"/>
    </source>
</evidence>
<dbReference type="PROSITE" id="PS00109">
    <property type="entry name" value="PROTEIN_KINASE_TYR"/>
    <property type="match status" value="1"/>
</dbReference>
<dbReference type="Pfam" id="PF07714">
    <property type="entry name" value="PK_Tyr_Ser-Thr"/>
    <property type="match status" value="1"/>
</dbReference>
<keyword evidence="14" id="KW-0812">Transmembrane</keyword>
<keyword evidence="20" id="KW-0418">Kinase</keyword>
<evidence type="ECO:0000256" key="4">
    <source>
        <dbReference type="ARBA" id="ARBA00004530"/>
    </source>
</evidence>
<feature type="binding site" evidence="41">
    <location>
        <position position="1398"/>
    </location>
    <ligand>
        <name>ATP</name>
        <dbReference type="ChEBI" id="CHEBI:30616"/>
    </ligand>
</feature>
<dbReference type="InterPro" id="IPR000209">
    <property type="entry name" value="Peptidase_S8/S53_dom"/>
</dbReference>
<keyword evidence="10" id="KW-0597">Phosphoprotein</keyword>
<keyword evidence="19" id="KW-0967">Endosome</keyword>
<comment type="cofactor">
    <cofactor evidence="1">
        <name>Ca(2+)</name>
        <dbReference type="ChEBI" id="CHEBI:29108"/>
    </cofactor>
</comment>
<dbReference type="GO" id="GO:0005886">
    <property type="term" value="C:plasma membrane"/>
    <property type="evidence" value="ECO:0007669"/>
    <property type="project" value="UniProtKB-SubCell"/>
</dbReference>
<feature type="region of interest" description="Disordered" evidence="43">
    <location>
        <begin position="761"/>
        <end position="802"/>
    </location>
</feature>
<dbReference type="InterPro" id="IPR023827">
    <property type="entry name" value="Peptidase_S8_Asp-AS"/>
</dbReference>
<evidence type="ECO:0000256" key="1">
    <source>
        <dbReference type="ARBA" id="ARBA00001913"/>
    </source>
</evidence>
<dbReference type="InterPro" id="IPR008266">
    <property type="entry name" value="Tyr_kinase_AS"/>
</dbReference>
<dbReference type="GO" id="GO:0004252">
    <property type="term" value="F:serine-type endopeptidase activity"/>
    <property type="evidence" value="ECO:0007669"/>
    <property type="project" value="UniProtKB-UniRule"/>
</dbReference>
<evidence type="ECO:0000256" key="6">
    <source>
        <dbReference type="ARBA" id="ARBA00005325"/>
    </source>
</evidence>